<evidence type="ECO:0000313" key="6">
    <source>
        <dbReference type="EMBL" id="KAK4431123.1"/>
    </source>
</evidence>
<keyword evidence="7" id="KW-1185">Reference proteome</keyword>
<dbReference type="Gene3D" id="2.60.120.260">
    <property type="entry name" value="Galactose-binding domain-like"/>
    <property type="match status" value="1"/>
</dbReference>
<dbReference type="EMBL" id="JACGWO010000003">
    <property type="protein sequence ID" value="KAK4431123.1"/>
    <property type="molecule type" value="Genomic_DNA"/>
</dbReference>
<dbReference type="Proteomes" id="UP001293254">
    <property type="component" value="Unassembled WGS sequence"/>
</dbReference>
<name>A0AAE1YJG8_9LAMI</name>
<dbReference type="Pfam" id="PF00331">
    <property type="entry name" value="Glyco_hydro_10"/>
    <property type="match status" value="1"/>
</dbReference>
<reference evidence="6" key="1">
    <citation type="submission" date="2020-06" db="EMBL/GenBank/DDBJ databases">
        <authorList>
            <person name="Li T."/>
            <person name="Hu X."/>
            <person name="Zhang T."/>
            <person name="Song X."/>
            <person name="Zhang H."/>
            <person name="Dai N."/>
            <person name="Sheng W."/>
            <person name="Hou X."/>
            <person name="Wei L."/>
        </authorList>
    </citation>
    <scope>NUCLEOTIDE SEQUENCE</scope>
    <source>
        <strain evidence="6">3651</strain>
        <tissue evidence="6">Leaf</tissue>
    </source>
</reference>
<protein>
    <submittedName>
        <fullName evidence="6">Endo-1,4-beta-xylanase 5</fullName>
    </submittedName>
</protein>
<accession>A0AAE1YJG8</accession>
<evidence type="ECO:0000256" key="3">
    <source>
        <dbReference type="ARBA" id="ARBA00023277"/>
    </source>
</evidence>
<comment type="caution">
    <text evidence="6">The sequence shown here is derived from an EMBL/GenBank/DDBJ whole genome shotgun (WGS) entry which is preliminary data.</text>
</comment>
<dbReference type="Gene3D" id="3.20.20.80">
    <property type="entry name" value="Glycosidases"/>
    <property type="match status" value="1"/>
</dbReference>
<dbReference type="SUPFAM" id="SSF51445">
    <property type="entry name" value="(Trans)glycosidases"/>
    <property type="match status" value="1"/>
</dbReference>
<proteinExistence type="inferred from homology"/>
<keyword evidence="2" id="KW-0378">Hydrolase</keyword>
<organism evidence="6 7">
    <name type="scientific">Sesamum alatum</name>
    <dbReference type="NCBI Taxonomy" id="300844"/>
    <lineage>
        <taxon>Eukaryota</taxon>
        <taxon>Viridiplantae</taxon>
        <taxon>Streptophyta</taxon>
        <taxon>Embryophyta</taxon>
        <taxon>Tracheophyta</taxon>
        <taxon>Spermatophyta</taxon>
        <taxon>Magnoliopsida</taxon>
        <taxon>eudicotyledons</taxon>
        <taxon>Gunneridae</taxon>
        <taxon>Pentapetalae</taxon>
        <taxon>asterids</taxon>
        <taxon>lamiids</taxon>
        <taxon>Lamiales</taxon>
        <taxon>Pedaliaceae</taxon>
        <taxon>Sesamum</taxon>
    </lineage>
</organism>
<dbReference type="PANTHER" id="PTHR31490:SF2">
    <property type="entry name" value="GLYCOSYL HYDROLASE FAMILY 10 PROTEIN"/>
    <property type="match status" value="1"/>
</dbReference>
<evidence type="ECO:0000256" key="1">
    <source>
        <dbReference type="ARBA" id="ARBA00007495"/>
    </source>
</evidence>
<keyword evidence="3" id="KW-0119">Carbohydrate metabolism</keyword>
<evidence type="ECO:0000256" key="2">
    <source>
        <dbReference type="ARBA" id="ARBA00022801"/>
    </source>
</evidence>
<evidence type="ECO:0000259" key="5">
    <source>
        <dbReference type="PROSITE" id="PS51760"/>
    </source>
</evidence>
<gene>
    <name evidence="6" type="ORF">Salat_0874400</name>
</gene>
<dbReference type="PANTHER" id="PTHR31490">
    <property type="entry name" value="GLYCOSYL HYDROLASE"/>
    <property type="match status" value="1"/>
</dbReference>
<dbReference type="AlphaFoldDB" id="A0AAE1YJG8"/>
<comment type="similarity">
    <text evidence="1">Belongs to the glycosyl hydrolase 10 (cellulase F) family.</text>
</comment>
<dbReference type="GO" id="GO:0000272">
    <property type="term" value="P:polysaccharide catabolic process"/>
    <property type="evidence" value="ECO:0007669"/>
    <property type="project" value="UniProtKB-KW"/>
</dbReference>
<keyword evidence="4" id="KW-0624">Polysaccharide degradation</keyword>
<dbReference type="InterPro" id="IPR001000">
    <property type="entry name" value="GH10_dom"/>
</dbReference>
<evidence type="ECO:0000256" key="4">
    <source>
        <dbReference type="ARBA" id="ARBA00023326"/>
    </source>
</evidence>
<dbReference type="SMART" id="SM00633">
    <property type="entry name" value="Glyco_10"/>
    <property type="match status" value="1"/>
</dbReference>
<dbReference type="GO" id="GO:0031176">
    <property type="term" value="F:endo-1,4-beta-xylanase activity"/>
    <property type="evidence" value="ECO:0007669"/>
    <property type="project" value="UniProtKB-ARBA"/>
</dbReference>
<dbReference type="InterPro" id="IPR044846">
    <property type="entry name" value="GH10"/>
</dbReference>
<reference evidence="6" key="2">
    <citation type="journal article" date="2024" name="Plant">
        <title>Genomic evolution and insights into agronomic trait innovations of Sesamum species.</title>
        <authorList>
            <person name="Miao H."/>
            <person name="Wang L."/>
            <person name="Qu L."/>
            <person name="Liu H."/>
            <person name="Sun Y."/>
            <person name="Le M."/>
            <person name="Wang Q."/>
            <person name="Wei S."/>
            <person name="Zheng Y."/>
            <person name="Lin W."/>
            <person name="Duan Y."/>
            <person name="Cao H."/>
            <person name="Xiong S."/>
            <person name="Wang X."/>
            <person name="Wei L."/>
            <person name="Li C."/>
            <person name="Ma Q."/>
            <person name="Ju M."/>
            <person name="Zhao R."/>
            <person name="Li G."/>
            <person name="Mu C."/>
            <person name="Tian Q."/>
            <person name="Mei H."/>
            <person name="Zhang T."/>
            <person name="Gao T."/>
            <person name="Zhang H."/>
        </authorList>
    </citation>
    <scope>NUCLEOTIDE SEQUENCE</scope>
    <source>
        <strain evidence="6">3651</strain>
    </source>
</reference>
<feature type="domain" description="GH10" evidence="5">
    <location>
        <begin position="225"/>
        <end position="526"/>
    </location>
</feature>
<dbReference type="InterPro" id="IPR017853">
    <property type="entry name" value="GH"/>
</dbReference>
<evidence type="ECO:0000313" key="7">
    <source>
        <dbReference type="Proteomes" id="UP001293254"/>
    </source>
</evidence>
<dbReference type="PROSITE" id="PS51760">
    <property type="entry name" value="GH10_2"/>
    <property type="match status" value="1"/>
</dbReference>
<sequence length="590" mass="67203">MVRMQLAKMVKVKAMKSQALYSMMQDEGGNYIKAHEVPYDYSFTHECLAKPLKPQYGGGIAVNPELNEGFKGWTQTGNAKVGSKDGNNYFVASVQNNQSSSVHKFYLHHDKLYPFSGWFQVSKGNAYIEAVFRTPTIEVTAGFVATQEGCWTMLKGGIVVNVSGPAELYFKSVDIDPTAEIWVDSISLQPFTQEEWKSHQDQSMQKVRKTKVKFHVVDNQGRPLSNAKVSIKQTRPDFPFGTAITEHILNSKAYQNWFTSRFRYTVFENEMKWYYNEAVRGVVDYNVTDAMVQFAKSHGVIVRGHTVLWEDRRFQPSWLIDFPLNRSEEYRALTDSRVHSVMNRYKGQLIHWDVVNENLHHWFIQDMLGKNSSAVYYKKAHEIDPHALLFLNEYMTVEKSGDRRASPWKYLQKIWEMREQGYTGPLGIGAQAHFGAVMNLPYLRASIDVLDSAKLPIWISELDVNNITGSNQAIYLEQIIRELHAHRAVQGIIMWSAITPGVGCWRMCLTDDNFRNLATGDVVDKIIAEWTHAGGIQGTTSADGCFETPLFHGEYEANISHPTLKKESLQKFKVVPNGKAQEEVVLKICA</sequence>